<name>A0ABY7FPV5_MYAAR</name>
<feature type="non-terminal residue" evidence="2">
    <location>
        <position position="1"/>
    </location>
</feature>
<proteinExistence type="predicted"/>
<sequence>MYNGYEGGVATTENNNISCKGKKRRLSGDMDTGTDNWMNREEWKATGTSLFRPLKQDLYINIHKYDQISAAQGSFFTADEEGSFSQSLV</sequence>
<evidence type="ECO:0000313" key="2">
    <source>
        <dbReference type="EMBL" id="WAR23184.1"/>
    </source>
</evidence>
<organism evidence="2 3">
    <name type="scientific">Mya arenaria</name>
    <name type="common">Soft-shell clam</name>
    <dbReference type="NCBI Taxonomy" id="6604"/>
    <lineage>
        <taxon>Eukaryota</taxon>
        <taxon>Metazoa</taxon>
        <taxon>Spiralia</taxon>
        <taxon>Lophotrochozoa</taxon>
        <taxon>Mollusca</taxon>
        <taxon>Bivalvia</taxon>
        <taxon>Autobranchia</taxon>
        <taxon>Heteroconchia</taxon>
        <taxon>Euheterodonta</taxon>
        <taxon>Imparidentia</taxon>
        <taxon>Neoheterodontei</taxon>
        <taxon>Myida</taxon>
        <taxon>Myoidea</taxon>
        <taxon>Myidae</taxon>
        <taxon>Mya</taxon>
    </lineage>
</organism>
<evidence type="ECO:0000313" key="3">
    <source>
        <dbReference type="Proteomes" id="UP001164746"/>
    </source>
</evidence>
<dbReference type="EMBL" id="CP111024">
    <property type="protein sequence ID" value="WAR23184.1"/>
    <property type="molecule type" value="Genomic_DNA"/>
</dbReference>
<evidence type="ECO:0000256" key="1">
    <source>
        <dbReference type="SAM" id="MobiDB-lite"/>
    </source>
</evidence>
<dbReference type="Proteomes" id="UP001164746">
    <property type="component" value="Chromosome 13"/>
</dbReference>
<protein>
    <submittedName>
        <fullName evidence="2">Uncharacterized protein</fullName>
    </submittedName>
</protein>
<keyword evidence="3" id="KW-1185">Reference proteome</keyword>
<gene>
    <name evidence="2" type="ORF">MAR_036853</name>
</gene>
<reference evidence="2" key="1">
    <citation type="submission" date="2022-11" db="EMBL/GenBank/DDBJ databases">
        <title>Centuries of genome instability and evolution in soft-shell clam transmissible cancer (bioRxiv).</title>
        <authorList>
            <person name="Hart S.F.M."/>
            <person name="Yonemitsu M.A."/>
            <person name="Giersch R.M."/>
            <person name="Beal B.F."/>
            <person name="Arriagada G."/>
            <person name="Davis B.W."/>
            <person name="Ostrander E.A."/>
            <person name="Goff S.P."/>
            <person name="Metzger M.J."/>
        </authorList>
    </citation>
    <scope>NUCLEOTIDE SEQUENCE</scope>
    <source>
        <strain evidence="2">MELC-2E11</strain>
        <tissue evidence="2">Siphon/mantle</tissue>
    </source>
</reference>
<feature type="region of interest" description="Disordered" evidence="1">
    <location>
        <begin position="1"/>
        <end position="36"/>
    </location>
</feature>
<accession>A0ABY7FPV5</accession>